<dbReference type="InterPro" id="IPR001387">
    <property type="entry name" value="Cro/C1-type_HTH"/>
</dbReference>
<dbReference type="SMART" id="SM00530">
    <property type="entry name" value="HTH_XRE"/>
    <property type="match status" value="1"/>
</dbReference>
<protein>
    <submittedName>
        <fullName evidence="2">DNA-binding XRE family transcriptional regulator</fullName>
    </submittedName>
</protein>
<dbReference type="Proteomes" id="UP001296993">
    <property type="component" value="Unassembled WGS sequence"/>
</dbReference>
<dbReference type="RefSeq" id="WP_209997103.1">
    <property type="nucleotide sequence ID" value="NZ_BAAAJY010000003.1"/>
</dbReference>
<dbReference type="PROSITE" id="PS50943">
    <property type="entry name" value="HTH_CROC1"/>
    <property type="match status" value="1"/>
</dbReference>
<dbReference type="Pfam" id="PF01381">
    <property type="entry name" value="HTH_3"/>
    <property type="match status" value="1"/>
</dbReference>
<dbReference type="EMBL" id="JAGIOF010000001">
    <property type="protein sequence ID" value="MBP2386143.1"/>
    <property type="molecule type" value="Genomic_DNA"/>
</dbReference>
<feature type="domain" description="HTH cro/C1-type" evidence="1">
    <location>
        <begin position="11"/>
        <end position="65"/>
    </location>
</feature>
<evidence type="ECO:0000259" key="1">
    <source>
        <dbReference type="PROSITE" id="PS50943"/>
    </source>
</evidence>
<proteinExistence type="predicted"/>
<dbReference type="CDD" id="cd00093">
    <property type="entry name" value="HTH_XRE"/>
    <property type="match status" value="1"/>
</dbReference>
<reference evidence="2 3" key="1">
    <citation type="submission" date="2021-03" db="EMBL/GenBank/DDBJ databases">
        <title>Sequencing the genomes of 1000 actinobacteria strains.</title>
        <authorList>
            <person name="Klenk H.-P."/>
        </authorList>
    </citation>
    <scope>NUCLEOTIDE SEQUENCE [LARGE SCALE GENOMIC DNA]</scope>
    <source>
        <strain evidence="2 3">DSM 15797</strain>
    </source>
</reference>
<keyword evidence="3" id="KW-1185">Reference proteome</keyword>
<evidence type="ECO:0000313" key="3">
    <source>
        <dbReference type="Proteomes" id="UP001296993"/>
    </source>
</evidence>
<keyword evidence="2" id="KW-0238">DNA-binding</keyword>
<organism evidence="2 3">
    <name type="scientific">Paeniglutamicibacter kerguelensis</name>
    <dbReference type="NCBI Taxonomy" id="254788"/>
    <lineage>
        <taxon>Bacteria</taxon>
        <taxon>Bacillati</taxon>
        <taxon>Actinomycetota</taxon>
        <taxon>Actinomycetes</taxon>
        <taxon>Micrococcales</taxon>
        <taxon>Micrococcaceae</taxon>
        <taxon>Paeniglutamicibacter</taxon>
    </lineage>
</organism>
<name>A0ABS4XCD8_9MICC</name>
<accession>A0ABS4XCD8</accession>
<evidence type="ECO:0000313" key="2">
    <source>
        <dbReference type="EMBL" id="MBP2386143.1"/>
    </source>
</evidence>
<sequence>MDSVSAIAASIRAARKKTGLTQADLAELAEVLERTVRAMETATGNPSPRAVISVLGVLGLRLTVAR</sequence>
<dbReference type="InterPro" id="IPR010982">
    <property type="entry name" value="Lambda_DNA-bd_dom_sf"/>
</dbReference>
<dbReference type="SUPFAM" id="SSF47413">
    <property type="entry name" value="lambda repressor-like DNA-binding domains"/>
    <property type="match status" value="1"/>
</dbReference>
<dbReference type="GO" id="GO:0003677">
    <property type="term" value="F:DNA binding"/>
    <property type="evidence" value="ECO:0007669"/>
    <property type="project" value="UniProtKB-KW"/>
</dbReference>
<dbReference type="Gene3D" id="1.10.260.40">
    <property type="entry name" value="lambda repressor-like DNA-binding domains"/>
    <property type="match status" value="1"/>
</dbReference>
<comment type="caution">
    <text evidence="2">The sequence shown here is derived from an EMBL/GenBank/DDBJ whole genome shotgun (WGS) entry which is preliminary data.</text>
</comment>
<gene>
    <name evidence="2" type="ORF">JOF47_001654</name>
</gene>